<dbReference type="PATRIC" id="fig|226900.8.peg.5300"/>
<reference evidence="7 8" key="1">
    <citation type="journal article" date="2003" name="Nature">
        <title>Genome sequence of Bacillus cereus and comparative analysis with Bacillus anthracis.</title>
        <authorList>
            <person name="Ivanova N."/>
            <person name="Sorokin A."/>
            <person name="Anderson I."/>
            <person name="Galleron N."/>
            <person name="Candelon B."/>
            <person name="Kapatral V."/>
            <person name="Bhattacharyya A."/>
            <person name="Reznik G."/>
            <person name="Mikhailova N."/>
            <person name="Lapidus A."/>
            <person name="Chu L."/>
            <person name="Mazur M."/>
            <person name="Goltsman E."/>
            <person name="Larsen N."/>
            <person name="D'Souza M."/>
            <person name="Walunas T."/>
            <person name="Grechkin Y."/>
            <person name="Pusch G."/>
            <person name="Haselkorn R."/>
            <person name="Fonstein M."/>
            <person name="Ehrlich S.D."/>
            <person name="Overbeek R."/>
            <person name="Kyrpides N."/>
        </authorList>
    </citation>
    <scope>NUCLEOTIDE SEQUENCE [LARGE SCALE GENOMIC DNA]</scope>
    <source>
        <strain evidence="8">ATCC 14579 / DSM 31 / CCUG 7414 / JCM 2152 / NBRC 15305 / NCIMB 9373 / NCTC 2599 / NRRL B-3711</strain>
    </source>
</reference>
<dbReference type="Gene3D" id="1.10.10.10">
    <property type="entry name" value="Winged helix-like DNA-binding domain superfamily/Winged helix DNA-binding domain"/>
    <property type="match status" value="1"/>
</dbReference>
<dbReference type="FunFam" id="1.10.10.10:FF:000391">
    <property type="entry name" value="Central glycolytic genes regulator"/>
    <property type="match status" value="1"/>
</dbReference>
<dbReference type="SUPFAM" id="SSF100950">
    <property type="entry name" value="NagB/RpiA/CoA transferase-like"/>
    <property type="match status" value="1"/>
</dbReference>
<dbReference type="InterPro" id="IPR051054">
    <property type="entry name" value="SorC_transcr_regulators"/>
</dbReference>
<keyword evidence="8" id="KW-1185">Reference proteome</keyword>
<dbReference type="InterPro" id="IPR048715">
    <property type="entry name" value="CggR_N"/>
</dbReference>
<dbReference type="InterPro" id="IPR037171">
    <property type="entry name" value="NagB/RpiA_transferase-like"/>
</dbReference>
<dbReference type="FunFam" id="3.40.50.1360:FF:000016">
    <property type="entry name" value="Central glycolytic genes regulator"/>
    <property type="match status" value="1"/>
</dbReference>
<dbReference type="Gene3D" id="3.40.50.1360">
    <property type="match status" value="1"/>
</dbReference>
<accession>Q815K5</accession>
<dbReference type="InterPro" id="IPR036388">
    <property type="entry name" value="WH-like_DNA-bd_sf"/>
</dbReference>
<dbReference type="HOGENOM" id="CLU_054506_2_0_9"/>
<proteinExistence type="inferred from homology"/>
<evidence type="ECO:0000313" key="7">
    <source>
        <dbReference type="EMBL" id="AAP12007.1"/>
    </source>
</evidence>
<dbReference type="InterPro" id="IPR036390">
    <property type="entry name" value="WH_DNA-bd_sf"/>
</dbReference>
<protein>
    <submittedName>
        <fullName evidence="7">Central glycolytic genes regulator</fullName>
    </submittedName>
</protein>
<dbReference type="PANTHER" id="PTHR34294:SF5">
    <property type="entry name" value="CENTRAL GLYCOLYTIC GENES REGULATOR"/>
    <property type="match status" value="1"/>
</dbReference>
<dbReference type="EMBL" id="AE016877">
    <property type="protein sequence ID" value="AAP12007.1"/>
    <property type="molecule type" value="Genomic_DNA"/>
</dbReference>
<comment type="similarity">
    <text evidence="1">Belongs to the SorC transcriptional regulatory family.</text>
</comment>
<evidence type="ECO:0000259" key="5">
    <source>
        <dbReference type="Pfam" id="PF04198"/>
    </source>
</evidence>
<dbReference type="GO" id="GO:0000987">
    <property type="term" value="F:cis-regulatory region sequence-specific DNA binding"/>
    <property type="evidence" value="ECO:0000318"/>
    <property type="project" value="GO_Central"/>
</dbReference>
<keyword evidence="2" id="KW-0805">Transcription regulation</keyword>
<dbReference type="Proteomes" id="UP000001417">
    <property type="component" value="Chromosome"/>
</dbReference>
<evidence type="ECO:0000259" key="6">
    <source>
        <dbReference type="Pfam" id="PF21715"/>
    </source>
</evidence>
<dbReference type="GO" id="GO:2000142">
    <property type="term" value="P:regulation of DNA-templated transcription initiation"/>
    <property type="evidence" value="ECO:0000318"/>
    <property type="project" value="GO_Central"/>
</dbReference>
<feature type="domain" description="Sugar-binding" evidence="5">
    <location>
        <begin position="95"/>
        <end position="341"/>
    </location>
</feature>
<dbReference type="GO" id="GO:0030246">
    <property type="term" value="F:carbohydrate binding"/>
    <property type="evidence" value="ECO:0007669"/>
    <property type="project" value="InterPro"/>
</dbReference>
<organism evidence="7 8">
    <name type="scientific">Bacillus cereus (strain ATCC 14579 / DSM 31 / CCUG 7414 / JCM 2152 / NBRC 15305 / NCIMB 9373 / NCTC 2599 / NRRL B-3711)</name>
    <dbReference type="NCBI Taxonomy" id="226900"/>
    <lineage>
        <taxon>Bacteria</taxon>
        <taxon>Bacillati</taxon>
        <taxon>Bacillota</taxon>
        <taxon>Bacilli</taxon>
        <taxon>Bacillales</taxon>
        <taxon>Bacillaceae</taxon>
        <taxon>Bacillus</taxon>
        <taxon>Bacillus cereus group</taxon>
    </lineage>
</organism>
<keyword evidence="3" id="KW-0238">DNA-binding</keyword>
<keyword evidence="4" id="KW-0804">Transcription</keyword>
<dbReference type="Pfam" id="PF04198">
    <property type="entry name" value="Sugar-bind"/>
    <property type="match status" value="1"/>
</dbReference>
<gene>
    <name evidence="7" type="ordered locus">BC_5141</name>
</gene>
<evidence type="ECO:0000256" key="1">
    <source>
        <dbReference type="ARBA" id="ARBA00010466"/>
    </source>
</evidence>
<feature type="domain" description="CggR N-terminal DNA binding" evidence="6">
    <location>
        <begin position="23"/>
        <end position="93"/>
    </location>
</feature>
<name>Q815K5_BACCR</name>
<evidence type="ECO:0000256" key="2">
    <source>
        <dbReference type="ARBA" id="ARBA00023015"/>
    </source>
</evidence>
<dbReference type="Pfam" id="PF21715">
    <property type="entry name" value="CggR_N"/>
    <property type="match status" value="1"/>
</dbReference>
<sequence length="347" mass="38085">MRRIDMRSWIQNTKKLLPDLLPVMQTRMQILQYIRLMQPIGRRNLSASLGMTERVLRSEVQVLKEQNLVHVASSGMTLTEEGTALVLALEDFMKEISGLKVLEKQLKETLDLDEVFVVPGDSDESPWVKLEMGRACVTCIKDRLTANNIVAVAGGTTLAAAADMMQLDCKDLHMLFVPARGGIGEGVELEANTICAKMAQNTMSNYRLLYVPDHVSSEAYASIVTEPSVKEVLELIRSSNIVIHGIGDALTMARRRSTSEADWLKIQASEAVGEAFGYYFNEEGNVVHKVRTVGMQLEDLQNVSHVVAVAGGSSKAKAIQAVIKQGHTSILITDEGAAKQLTKGFTL</sequence>
<evidence type="ECO:0000256" key="3">
    <source>
        <dbReference type="ARBA" id="ARBA00023125"/>
    </source>
</evidence>
<evidence type="ECO:0000313" key="8">
    <source>
        <dbReference type="Proteomes" id="UP000001417"/>
    </source>
</evidence>
<dbReference type="InterPro" id="IPR007324">
    <property type="entry name" value="Sugar-bd_dom_put"/>
</dbReference>
<dbReference type="PANTHER" id="PTHR34294">
    <property type="entry name" value="TRANSCRIPTIONAL REGULATOR-RELATED"/>
    <property type="match status" value="1"/>
</dbReference>
<evidence type="ECO:0000256" key="4">
    <source>
        <dbReference type="ARBA" id="ARBA00023163"/>
    </source>
</evidence>
<dbReference type="SUPFAM" id="SSF46785">
    <property type="entry name" value="Winged helix' DNA-binding domain"/>
    <property type="match status" value="1"/>
</dbReference>
<dbReference type="AlphaFoldDB" id="Q815K5"/>
<dbReference type="KEGG" id="bce:BC5141"/>